<dbReference type="Gene3D" id="3.80.10.10">
    <property type="entry name" value="Ribonuclease Inhibitor"/>
    <property type="match status" value="1"/>
</dbReference>
<keyword evidence="1" id="KW-0732">Signal</keyword>
<dbReference type="Proteomes" id="UP000030745">
    <property type="component" value="Unassembled WGS sequence"/>
</dbReference>
<dbReference type="KEGG" id="spar:SPRG_11968"/>
<dbReference type="PROSITE" id="PS51257">
    <property type="entry name" value="PROKAR_LIPOPROTEIN"/>
    <property type="match status" value="1"/>
</dbReference>
<protein>
    <recommendedName>
        <fullName evidence="4">LRRNT domain-containing protein</fullName>
    </recommendedName>
</protein>
<gene>
    <name evidence="2" type="ORF">SPRG_11968</name>
</gene>
<dbReference type="GeneID" id="24133972"/>
<evidence type="ECO:0000256" key="1">
    <source>
        <dbReference type="SAM" id="SignalP"/>
    </source>
</evidence>
<keyword evidence="3" id="KW-1185">Reference proteome</keyword>
<dbReference type="EMBL" id="KK583258">
    <property type="protein sequence ID" value="KDO23123.1"/>
    <property type="molecule type" value="Genomic_DNA"/>
</dbReference>
<sequence length="169" mass="17465">MRVQAAVALLAGAAAACPYAALLPPDVSSVVVACPANATLCTVDRACGAIAPCSPLPGVLDLRCSGSPALGDLSATNVSDLSVMGTKLNLEALVLPALASFTVQNCSIERMPSALQWPTSLLTMDLANTSLQSIPAGLPHRLRDLRLDDNDLSRSTTSLDSLPTSLRRL</sequence>
<evidence type="ECO:0000313" key="3">
    <source>
        <dbReference type="Proteomes" id="UP000030745"/>
    </source>
</evidence>
<dbReference type="AlphaFoldDB" id="A0A067BXX4"/>
<accession>A0A067BXX4</accession>
<feature type="chain" id="PRO_5001638010" description="LRRNT domain-containing protein" evidence="1">
    <location>
        <begin position="17"/>
        <end position="169"/>
    </location>
</feature>
<dbReference type="SUPFAM" id="SSF52058">
    <property type="entry name" value="L domain-like"/>
    <property type="match status" value="1"/>
</dbReference>
<dbReference type="RefSeq" id="XP_012206233.1">
    <property type="nucleotide sequence ID" value="XM_012350843.1"/>
</dbReference>
<evidence type="ECO:0008006" key="4">
    <source>
        <dbReference type="Google" id="ProtNLM"/>
    </source>
</evidence>
<evidence type="ECO:0000313" key="2">
    <source>
        <dbReference type="EMBL" id="KDO23123.1"/>
    </source>
</evidence>
<name>A0A067BXX4_SAPPC</name>
<organism evidence="2 3">
    <name type="scientific">Saprolegnia parasitica (strain CBS 223.65)</name>
    <dbReference type="NCBI Taxonomy" id="695850"/>
    <lineage>
        <taxon>Eukaryota</taxon>
        <taxon>Sar</taxon>
        <taxon>Stramenopiles</taxon>
        <taxon>Oomycota</taxon>
        <taxon>Saprolegniomycetes</taxon>
        <taxon>Saprolegniales</taxon>
        <taxon>Saprolegniaceae</taxon>
        <taxon>Saprolegnia</taxon>
    </lineage>
</organism>
<feature type="signal peptide" evidence="1">
    <location>
        <begin position="1"/>
        <end position="16"/>
    </location>
</feature>
<dbReference type="InterPro" id="IPR032675">
    <property type="entry name" value="LRR_dom_sf"/>
</dbReference>
<proteinExistence type="predicted"/>
<dbReference type="VEuPathDB" id="FungiDB:SPRG_11968"/>
<reference evidence="2 3" key="1">
    <citation type="journal article" date="2013" name="PLoS Genet.">
        <title>Distinctive expansion of potential virulence genes in the genome of the oomycete fish pathogen Saprolegnia parasitica.</title>
        <authorList>
            <person name="Jiang R.H."/>
            <person name="de Bruijn I."/>
            <person name="Haas B.J."/>
            <person name="Belmonte R."/>
            <person name="Lobach L."/>
            <person name="Christie J."/>
            <person name="van den Ackerveken G."/>
            <person name="Bottin A."/>
            <person name="Bulone V."/>
            <person name="Diaz-Moreno S.M."/>
            <person name="Dumas B."/>
            <person name="Fan L."/>
            <person name="Gaulin E."/>
            <person name="Govers F."/>
            <person name="Grenville-Briggs L.J."/>
            <person name="Horner N.R."/>
            <person name="Levin J.Z."/>
            <person name="Mammella M."/>
            <person name="Meijer H.J."/>
            <person name="Morris P."/>
            <person name="Nusbaum C."/>
            <person name="Oome S."/>
            <person name="Phillips A.J."/>
            <person name="van Rooyen D."/>
            <person name="Rzeszutek E."/>
            <person name="Saraiva M."/>
            <person name="Secombes C.J."/>
            <person name="Seidl M.F."/>
            <person name="Snel B."/>
            <person name="Stassen J.H."/>
            <person name="Sykes S."/>
            <person name="Tripathy S."/>
            <person name="van den Berg H."/>
            <person name="Vega-Arreguin J.C."/>
            <person name="Wawra S."/>
            <person name="Young S.K."/>
            <person name="Zeng Q."/>
            <person name="Dieguez-Uribeondo J."/>
            <person name="Russ C."/>
            <person name="Tyler B.M."/>
            <person name="van West P."/>
        </authorList>
    </citation>
    <scope>NUCLEOTIDE SEQUENCE [LARGE SCALE GENOMIC DNA]</scope>
    <source>
        <strain evidence="2 3">CBS 223.65</strain>
    </source>
</reference>